<dbReference type="GO" id="GO:1990904">
    <property type="term" value="C:ribonucleoprotein complex"/>
    <property type="evidence" value="ECO:0007669"/>
    <property type="project" value="UniProtKB-KW"/>
</dbReference>
<feature type="region of interest" description="Disordered" evidence="5">
    <location>
        <begin position="119"/>
        <end position="141"/>
    </location>
</feature>
<comment type="similarity">
    <text evidence="1 4">Belongs to the universal ribosomal protein uS7 family.</text>
</comment>
<dbReference type="PANTHER" id="PTHR11205">
    <property type="entry name" value="RIBOSOMAL PROTEIN S7"/>
    <property type="match status" value="1"/>
</dbReference>
<dbReference type="Gene3D" id="1.10.455.10">
    <property type="entry name" value="Ribosomal protein S7 domain"/>
    <property type="match status" value="1"/>
</dbReference>
<reference evidence="7" key="1">
    <citation type="submission" date="2021-01" db="EMBL/GenBank/DDBJ databases">
        <authorList>
            <person name="Corre E."/>
            <person name="Pelletier E."/>
            <person name="Niang G."/>
            <person name="Scheremetjew M."/>
            <person name="Finn R."/>
            <person name="Kale V."/>
            <person name="Holt S."/>
            <person name="Cochrane G."/>
            <person name="Meng A."/>
            <person name="Brown T."/>
            <person name="Cohen L."/>
        </authorList>
    </citation>
    <scope>NUCLEOTIDE SEQUENCE</scope>
    <source>
        <strain evidence="7">CCMP3278</strain>
    </source>
</reference>
<evidence type="ECO:0000256" key="4">
    <source>
        <dbReference type="RuleBase" id="RU003619"/>
    </source>
</evidence>
<dbReference type="PROSITE" id="PS00052">
    <property type="entry name" value="RIBOSOMAL_S7"/>
    <property type="match status" value="1"/>
</dbReference>
<dbReference type="InterPro" id="IPR020606">
    <property type="entry name" value="Ribosomal_uS7_CS"/>
</dbReference>
<dbReference type="GO" id="GO:0006412">
    <property type="term" value="P:translation"/>
    <property type="evidence" value="ECO:0007669"/>
    <property type="project" value="InterPro"/>
</dbReference>
<dbReference type="GO" id="GO:0005840">
    <property type="term" value="C:ribosome"/>
    <property type="evidence" value="ECO:0007669"/>
    <property type="project" value="UniProtKB-KW"/>
</dbReference>
<feature type="domain" description="Small ribosomal subunit protein uS7" evidence="6">
    <location>
        <begin position="6"/>
        <end position="137"/>
    </location>
</feature>
<evidence type="ECO:0000259" key="6">
    <source>
        <dbReference type="Pfam" id="PF00177"/>
    </source>
</evidence>
<organism evidence="7">
    <name type="scientific">Timspurckia oligopyrenoides</name>
    <dbReference type="NCBI Taxonomy" id="708627"/>
    <lineage>
        <taxon>Eukaryota</taxon>
        <taxon>Rhodophyta</taxon>
        <taxon>Bangiophyceae</taxon>
        <taxon>Porphyridiales</taxon>
        <taxon>Porphyridiaceae</taxon>
        <taxon>Timspurckia</taxon>
    </lineage>
</organism>
<name>A0A7S0ZCK2_9RHOD</name>
<accession>A0A7S0ZCK2</accession>
<dbReference type="GO" id="GO:0003735">
    <property type="term" value="F:structural constituent of ribosome"/>
    <property type="evidence" value="ECO:0007669"/>
    <property type="project" value="InterPro"/>
</dbReference>
<dbReference type="InterPro" id="IPR036823">
    <property type="entry name" value="Ribosomal_uS7_dom_sf"/>
</dbReference>
<proteinExistence type="inferred from homology"/>
<evidence type="ECO:0000256" key="3">
    <source>
        <dbReference type="ARBA" id="ARBA00023274"/>
    </source>
</evidence>
<dbReference type="InterPro" id="IPR000235">
    <property type="entry name" value="Ribosomal_uS7"/>
</dbReference>
<keyword evidence="3 4" id="KW-0687">Ribonucleoprotein</keyword>
<gene>
    <name evidence="7" type="ORF">TOLI1172_LOCUS2049</name>
</gene>
<sequence length="141" mass="16292">MSFLQKDPLISRLVRILMWDGKKITSMKIVDGALMILKREHKIQDPVQFVYHAVEQAKPLIENFSMVVAGRRVPVPRPVYPKRQEGLALRYIRDAMRARKEHGSALRLANELLDLSNKQGGARKKRDDQHRIAESNRVNVK</sequence>
<keyword evidence="2 4" id="KW-0689">Ribosomal protein</keyword>
<evidence type="ECO:0000313" key="7">
    <source>
        <dbReference type="EMBL" id="CAD8817660.1"/>
    </source>
</evidence>
<evidence type="ECO:0000256" key="2">
    <source>
        <dbReference type="ARBA" id="ARBA00022980"/>
    </source>
</evidence>
<dbReference type="PIRSF" id="PIRSF002122">
    <property type="entry name" value="RPS7p_RPS7a_RPS5e_RPS7o"/>
    <property type="match status" value="1"/>
</dbReference>
<dbReference type="EMBL" id="HBFP01002859">
    <property type="protein sequence ID" value="CAD8817660.1"/>
    <property type="molecule type" value="Transcribed_RNA"/>
</dbReference>
<dbReference type="Pfam" id="PF00177">
    <property type="entry name" value="Ribosomal_S7"/>
    <property type="match status" value="1"/>
</dbReference>
<evidence type="ECO:0000256" key="1">
    <source>
        <dbReference type="ARBA" id="ARBA00007151"/>
    </source>
</evidence>
<dbReference type="AlphaFoldDB" id="A0A7S0ZCK2"/>
<dbReference type="SUPFAM" id="SSF47973">
    <property type="entry name" value="Ribosomal protein S7"/>
    <property type="match status" value="1"/>
</dbReference>
<dbReference type="GO" id="GO:0003723">
    <property type="term" value="F:RNA binding"/>
    <property type="evidence" value="ECO:0007669"/>
    <property type="project" value="InterPro"/>
</dbReference>
<protein>
    <recommendedName>
        <fullName evidence="6">Small ribosomal subunit protein uS7 domain-containing protein</fullName>
    </recommendedName>
</protein>
<feature type="compositionally biased region" description="Basic and acidic residues" evidence="5">
    <location>
        <begin position="125"/>
        <end position="134"/>
    </location>
</feature>
<evidence type="ECO:0000256" key="5">
    <source>
        <dbReference type="SAM" id="MobiDB-lite"/>
    </source>
</evidence>
<dbReference type="InterPro" id="IPR023798">
    <property type="entry name" value="Ribosomal_uS7_dom"/>
</dbReference>